<reference evidence="8 9" key="1">
    <citation type="submission" date="2019-12" db="EMBL/GenBank/DDBJ databases">
        <authorList>
            <person name="Jiao W.-B."/>
            <person name="Schneeberger K."/>
        </authorList>
    </citation>
    <scope>NUCLEOTIDE SEQUENCE [LARGE SCALE GENOMIC DNA]</scope>
    <source>
        <strain evidence="9">cv. C24</strain>
    </source>
</reference>
<organism evidence="8 9">
    <name type="scientific">Arabidopsis thaliana</name>
    <name type="common">Mouse-ear cress</name>
    <dbReference type="NCBI Taxonomy" id="3702"/>
    <lineage>
        <taxon>Eukaryota</taxon>
        <taxon>Viridiplantae</taxon>
        <taxon>Streptophyta</taxon>
        <taxon>Embryophyta</taxon>
        <taxon>Tracheophyta</taxon>
        <taxon>Spermatophyta</taxon>
        <taxon>Magnoliopsida</taxon>
        <taxon>eudicotyledons</taxon>
        <taxon>Gunneridae</taxon>
        <taxon>Pentapetalae</taxon>
        <taxon>rosids</taxon>
        <taxon>malvids</taxon>
        <taxon>Brassicales</taxon>
        <taxon>Brassicaceae</taxon>
        <taxon>Camelineae</taxon>
        <taxon>Arabidopsis</taxon>
    </lineage>
</organism>
<dbReference type="ExpressionAtlas" id="A0A5S9YBM0">
    <property type="expression patterns" value="baseline and differential"/>
</dbReference>
<accession>A0A5S9YBM0</accession>
<dbReference type="GO" id="GO:0005739">
    <property type="term" value="C:mitochondrion"/>
    <property type="evidence" value="ECO:0007669"/>
    <property type="project" value="UniProtKB-SubCell"/>
</dbReference>
<evidence type="ECO:0000313" key="8">
    <source>
        <dbReference type="EMBL" id="CAA0407575.1"/>
    </source>
</evidence>
<evidence type="ECO:0000256" key="2">
    <source>
        <dbReference type="ARBA" id="ARBA00008970"/>
    </source>
</evidence>
<comment type="similarity">
    <text evidence="2">Belongs to the mitochondrion-specific ribosomal protein mS33 family.</text>
</comment>
<keyword evidence="4" id="KW-0496">Mitochondrion</keyword>
<dbReference type="GO" id="GO:0005840">
    <property type="term" value="C:ribosome"/>
    <property type="evidence" value="ECO:0007669"/>
    <property type="project" value="UniProtKB-KW"/>
</dbReference>
<protein>
    <recommendedName>
        <fullName evidence="6">Small ribosomal subunit protein mS33</fullName>
    </recommendedName>
</protein>
<dbReference type="Proteomes" id="UP000434276">
    <property type="component" value="Unassembled WGS sequence"/>
</dbReference>
<dbReference type="GO" id="GO:1990904">
    <property type="term" value="C:ribonucleoprotein complex"/>
    <property type="evidence" value="ECO:0007669"/>
    <property type="project" value="UniProtKB-KW"/>
</dbReference>
<feature type="region of interest" description="Disordered" evidence="7">
    <location>
        <begin position="137"/>
        <end position="162"/>
    </location>
</feature>
<dbReference type="Pfam" id="PF08293">
    <property type="entry name" value="MRP-S33"/>
    <property type="match status" value="1"/>
</dbReference>
<evidence type="ECO:0000256" key="3">
    <source>
        <dbReference type="ARBA" id="ARBA00022980"/>
    </source>
</evidence>
<evidence type="ECO:0000256" key="6">
    <source>
        <dbReference type="ARBA" id="ARBA00035132"/>
    </source>
</evidence>
<evidence type="ECO:0000256" key="5">
    <source>
        <dbReference type="ARBA" id="ARBA00023274"/>
    </source>
</evidence>
<comment type="subcellular location">
    <subcellularLocation>
        <location evidence="1">Mitochondrion</location>
    </subcellularLocation>
</comment>
<dbReference type="InterPro" id="IPR013219">
    <property type="entry name" value="Ribosomal_mS33"/>
</dbReference>
<dbReference type="AlphaFoldDB" id="A0A5S9YBM0"/>
<sequence>MFQPKRKPGCYIRLAAILHYHALDNKMSSKIRSSSLFTVSRNLRLSPSYFVAVATLSRRKMASGSLKSLISSAVGRGVTEARARIFGHMLNPTGQRSPHKILRKKLIGDKVAEWYPYDIKNEDPNVLAREEKERISKLEMLKRRDKGPPKKGHGKRAAKRNK</sequence>
<proteinExistence type="inferred from homology"/>
<evidence type="ECO:0000256" key="4">
    <source>
        <dbReference type="ARBA" id="ARBA00023128"/>
    </source>
</evidence>
<evidence type="ECO:0000313" key="9">
    <source>
        <dbReference type="Proteomes" id="UP000434276"/>
    </source>
</evidence>
<dbReference type="OrthoDB" id="6495301at2759"/>
<name>A0A5S9YBM0_ARATH</name>
<keyword evidence="3" id="KW-0689">Ribosomal protein</keyword>
<gene>
    <name evidence="8" type="ORF">C24_LOCUS24522</name>
</gene>
<keyword evidence="5" id="KW-0687">Ribonucleoprotein</keyword>
<evidence type="ECO:0000256" key="7">
    <source>
        <dbReference type="SAM" id="MobiDB-lite"/>
    </source>
</evidence>
<dbReference type="PANTHER" id="PTHR13362">
    <property type="entry name" value="MITOCHONDRIAL RIBOSOMAL PROTEIN S33"/>
    <property type="match status" value="1"/>
</dbReference>
<dbReference type="PANTHER" id="PTHR13362:SF2">
    <property type="entry name" value="SMALL RIBOSOMAL SUBUNIT PROTEIN MS33"/>
    <property type="match status" value="1"/>
</dbReference>
<dbReference type="EMBL" id="CACSHJ010000096">
    <property type="protein sequence ID" value="CAA0407575.1"/>
    <property type="molecule type" value="Genomic_DNA"/>
</dbReference>
<feature type="compositionally biased region" description="Basic residues" evidence="7">
    <location>
        <begin position="149"/>
        <end position="162"/>
    </location>
</feature>
<feature type="compositionally biased region" description="Basic and acidic residues" evidence="7">
    <location>
        <begin position="137"/>
        <end position="148"/>
    </location>
</feature>
<evidence type="ECO:0000256" key="1">
    <source>
        <dbReference type="ARBA" id="ARBA00004173"/>
    </source>
</evidence>